<accession>A8RLX3</accession>
<reference evidence="1 2" key="1">
    <citation type="submission" date="2007-08" db="EMBL/GenBank/DDBJ databases">
        <authorList>
            <person name="Fulton L."/>
            <person name="Clifton S."/>
            <person name="Fulton B."/>
            <person name="Xu J."/>
            <person name="Minx P."/>
            <person name="Pepin K.H."/>
            <person name="Johnson M."/>
            <person name="Thiruvilangam P."/>
            <person name="Bhonagiri V."/>
            <person name="Nash W.E."/>
            <person name="Mardis E.R."/>
            <person name="Wilson R.K."/>
        </authorList>
    </citation>
    <scope>NUCLEOTIDE SEQUENCE [LARGE SCALE GENOMIC DNA]</scope>
    <source>
        <strain evidence="2">ATCC BAA-613 / DSM 15670 / CCUG 46953 / JCM 12243 / WAL 16351</strain>
    </source>
</reference>
<reference evidence="1 2" key="2">
    <citation type="submission" date="2007-09" db="EMBL/GenBank/DDBJ databases">
        <title>Draft genome sequence of Clostridium bolteae (ATCC BAA-613).</title>
        <authorList>
            <person name="Sudarsanam P."/>
            <person name="Ley R."/>
            <person name="Guruge J."/>
            <person name="Turnbaugh P.J."/>
            <person name="Mahowald M."/>
            <person name="Liep D."/>
            <person name="Gordon J."/>
        </authorList>
    </citation>
    <scope>NUCLEOTIDE SEQUENCE [LARGE SCALE GENOMIC DNA]</scope>
    <source>
        <strain evidence="2">ATCC BAA-613 / DSM 15670 / CCUG 46953 / JCM 12243 / WAL 16351</strain>
    </source>
</reference>
<evidence type="ECO:0000313" key="2">
    <source>
        <dbReference type="Proteomes" id="UP000005396"/>
    </source>
</evidence>
<dbReference type="EMBL" id="ABCC02000020">
    <property type="protein sequence ID" value="EDP17819.1"/>
    <property type="molecule type" value="Genomic_DNA"/>
</dbReference>
<dbReference type="HOGENOM" id="CLU_3197999_0_0_9"/>
<name>A8RLX3_ENTBW</name>
<evidence type="ECO:0000313" key="1">
    <source>
        <dbReference type="EMBL" id="EDP17819.1"/>
    </source>
</evidence>
<gene>
    <name evidence="1" type="ORF">CLOBOL_01771</name>
</gene>
<dbReference type="PaxDb" id="411902-CLOBOL_01771"/>
<organism evidence="1 2">
    <name type="scientific">Enterocloster bolteae (strain ATCC BAA-613 / DSM 15670 / CCUG 46953 / JCM 12243 / WAL 16351)</name>
    <name type="common">Clostridium bolteae</name>
    <dbReference type="NCBI Taxonomy" id="411902"/>
    <lineage>
        <taxon>Bacteria</taxon>
        <taxon>Bacillati</taxon>
        <taxon>Bacillota</taxon>
        <taxon>Clostridia</taxon>
        <taxon>Lachnospirales</taxon>
        <taxon>Lachnospiraceae</taxon>
        <taxon>Enterocloster</taxon>
    </lineage>
</organism>
<comment type="caution">
    <text evidence="1">The sequence shown here is derived from an EMBL/GenBank/DDBJ whole genome shotgun (WGS) entry which is preliminary data.</text>
</comment>
<dbReference type="Proteomes" id="UP000005396">
    <property type="component" value="Unassembled WGS sequence"/>
</dbReference>
<proteinExistence type="predicted"/>
<dbReference type="AlphaFoldDB" id="A8RLX3"/>
<sequence>MLIFFLLIPDQIICVLMLPREKPGPADKFDICPPAPAGSYAGQHA</sequence>
<protein>
    <submittedName>
        <fullName evidence="1">Uncharacterized protein</fullName>
    </submittedName>
</protein>